<evidence type="ECO:0000313" key="1">
    <source>
        <dbReference type="EMBL" id="UNK05869.2"/>
    </source>
</evidence>
<dbReference type="RefSeq" id="WP_338412520.1">
    <property type="nucleotide sequence ID" value="NZ_CP093310.2"/>
</dbReference>
<evidence type="ECO:0000313" key="2">
    <source>
        <dbReference type="Proteomes" id="UP000829560"/>
    </source>
</evidence>
<organism evidence="1 2">
    <name type="scientific">Psychrobacter raelei</name>
    <dbReference type="NCBI Taxonomy" id="2565531"/>
    <lineage>
        <taxon>Bacteria</taxon>
        <taxon>Pseudomonadati</taxon>
        <taxon>Pseudomonadota</taxon>
        <taxon>Gammaproteobacteria</taxon>
        <taxon>Moraxellales</taxon>
        <taxon>Moraxellaceae</taxon>
        <taxon>Psychrobacter</taxon>
    </lineage>
</organism>
<dbReference type="KEGG" id="prae:MN210_03570"/>
<proteinExistence type="predicted"/>
<dbReference type="EMBL" id="CP093310">
    <property type="protein sequence ID" value="UNK05869.2"/>
    <property type="molecule type" value="Genomic_DNA"/>
</dbReference>
<dbReference type="AlphaFoldDB" id="A0AAT9PFJ4"/>
<keyword evidence="2" id="KW-1185">Reference proteome</keyword>
<dbReference type="Proteomes" id="UP000829560">
    <property type="component" value="Chromosome"/>
</dbReference>
<accession>A0AAT9PFJ4</accession>
<sequence length="275" mass="30353">MKYMTLNGLLKRLRQHKRLINMTGAVLLGLGSHAALACPVVYFNNQVTRLNTVNDIDGQTIYFCMQTGFSNNQLQYTFQPNDLLTGGSQAIVMGQAIQRAPISNRSINLIGPGTNTLNLKSLLAKTNFPVNGGALGKASVFNFYSRVNSRRGEDQCTPRDQYTVIRRYIRATPRLFQANNKYPSPGGPKIATALADGNNLAIIKDAEIRQGNSFLKADITFYHANAGQSGQYFTDRDTGNQFCWVAVSTTIDIKDNARNINHAGDYFVDVGVYNP</sequence>
<evidence type="ECO:0008006" key="3">
    <source>
        <dbReference type="Google" id="ProtNLM"/>
    </source>
</evidence>
<reference evidence="1" key="1">
    <citation type="submission" date="2024-03" db="EMBL/GenBank/DDBJ databases">
        <title>Psychrobacter raelis sp. nov. isolated from a dog with peritonitis.</title>
        <authorList>
            <person name="Schiavone A."/>
            <person name="Manzulli V."/>
            <person name="Camarda A."/>
            <person name="Cafiero M.A."/>
            <person name="Vasco I."/>
            <person name="Marino L."/>
            <person name="Pennuzzi G."/>
            <person name="Serrecchia L."/>
            <person name="Galante D."/>
            <person name="Pugliese N."/>
        </authorList>
    </citation>
    <scope>NUCLEOTIDE SEQUENCE</scope>
    <source>
        <strain evidence="1">PraFG1</strain>
    </source>
</reference>
<protein>
    <recommendedName>
        <fullName evidence="3">Spore coat protein U domain-containing protein</fullName>
    </recommendedName>
</protein>
<name>A0AAT9PFJ4_9GAMM</name>
<gene>
    <name evidence="1" type="ORF">MN210_03570</name>
</gene>